<name>A0A2A4X5F8_9GAMM</name>
<evidence type="ECO:0000313" key="5">
    <source>
        <dbReference type="Proteomes" id="UP000218767"/>
    </source>
</evidence>
<sequence length="226" mass="25574">MQSISSRKLALFDLDNTLLEGDSDHAWGEFLISNNLVEEEAHREKNDHFYDQYKQGALDIHGYVAFTLEPVIPLDSTQRAKLLAEFMQQSVEPIILDKGRELVRTHLEAGDFCIIITATNEFISAPIAKLFDVDLLIATELQTSDDRYNGKISGTPCYQDGKVSKLNAWINQQENRFNLSDAVFYSDSINDLPLLQEVATPVAVDPDQKLRDKAKSEGWKILTLRN</sequence>
<organism evidence="4 5">
    <name type="scientific">SAR86 cluster bacterium</name>
    <dbReference type="NCBI Taxonomy" id="2030880"/>
    <lineage>
        <taxon>Bacteria</taxon>
        <taxon>Pseudomonadati</taxon>
        <taxon>Pseudomonadota</taxon>
        <taxon>Gammaproteobacteria</taxon>
        <taxon>SAR86 cluster</taxon>
    </lineage>
</organism>
<dbReference type="GO" id="GO:0046872">
    <property type="term" value="F:metal ion binding"/>
    <property type="evidence" value="ECO:0007669"/>
    <property type="project" value="UniProtKB-KW"/>
</dbReference>
<dbReference type="Proteomes" id="UP000218767">
    <property type="component" value="Unassembled WGS sequence"/>
</dbReference>
<dbReference type="EMBL" id="NVUL01000047">
    <property type="protein sequence ID" value="PCI77277.1"/>
    <property type="molecule type" value="Genomic_DNA"/>
</dbReference>
<dbReference type="GO" id="GO:0016787">
    <property type="term" value="F:hydrolase activity"/>
    <property type="evidence" value="ECO:0007669"/>
    <property type="project" value="UniProtKB-KW"/>
</dbReference>
<dbReference type="Gene3D" id="1.20.1440.100">
    <property type="entry name" value="SG protein - dephosphorylation function"/>
    <property type="match status" value="1"/>
</dbReference>
<dbReference type="InterPro" id="IPR050582">
    <property type="entry name" value="HAD-like_SerB"/>
</dbReference>
<keyword evidence="2 4" id="KW-0378">Hydrolase</keyword>
<dbReference type="InterPro" id="IPR036412">
    <property type="entry name" value="HAD-like_sf"/>
</dbReference>
<accession>A0A2A4X5F8</accession>
<reference evidence="5" key="1">
    <citation type="submission" date="2017-08" db="EMBL/GenBank/DDBJ databases">
        <title>A dynamic microbial community with high functional redundancy inhabits the cold, oxic subseafloor aquifer.</title>
        <authorList>
            <person name="Tully B.J."/>
            <person name="Wheat C.G."/>
            <person name="Glazer B.T."/>
            <person name="Huber J.A."/>
        </authorList>
    </citation>
    <scope>NUCLEOTIDE SEQUENCE [LARGE SCALE GENOMIC DNA]</scope>
</reference>
<evidence type="ECO:0000256" key="2">
    <source>
        <dbReference type="ARBA" id="ARBA00022801"/>
    </source>
</evidence>
<comment type="caution">
    <text evidence="4">The sequence shown here is derived from an EMBL/GenBank/DDBJ whole genome shotgun (WGS) entry which is preliminary data.</text>
</comment>
<dbReference type="AlphaFoldDB" id="A0A2A4X5F8"/>
<dbReference type="Pfam" id="PF12710">
    <property type="entry name" value="HAD"/>
    <property type="match status" value="1"/>
</dbReference>
<evidence type="ECO:0000313" key="4">
    <source>
        <dbReference type="EMBL" id="PCI77277.1"/>
    </source>
</evidence>
<dbReference type="NCBIfam" id="TIGR01490">
    <property type="entry name" value="HAD-SF-IB-hyp1"/>
    <property type="match status" value="1"/>
</dbReference>
<dbReference type="Gene3D" id="3.40.50.1000">
    <property type="entry name" value="HAD superfamily/HAD-like"/>
    <property type="match status" value="1"/>
</dbReference>
<dbReference type="InterPro" id="IPR023214">
    <property type="entry name" value="HAD_sf"/>
</dbReference>
<keyword evidence="1" id="KW-0479">Metal-binding</keyword>
<keyword evidence="3" id="KW-0460">Magnesium</keyword>
<evidence type="ECO:0000256" key="1">
    <source>
        <dbReference type="ARBA" id="ARBA00022723"/>
    </source>
</evidence>
<dbReference type="InterPro" id="IPR006385">
    <property type="entry name" value="HAD_hydro_SerB1"/>
</dbReference>
<protein>
    <submittedName>
        <fullName evidence="4">HAD-IB family hydrolase</fullName>
    </submittedName>
</protein>
<dbReference type="SUPFAM" id="SSF56784">
    <property type="entry name" value="HAD-like"/>
    <property type="match status" value="1"/>
</dbReference>
<dbReference type="NCBIfam" id="TIGR01488">
    <property type="entry name" value="HAD-SF-IB"/>
    <property type="match status" value="1"/>
</dbReference>
<dbReference type="PANTHER" id="PTHR43344">
    <property type="entry name" value="PHOSPHOSERINE PHOSPHATASE"/>
    <property type="match status" value="1"/>
</dbReference>
<proteinExistence type="predicted"/>
<gene>
    <name evidence="4" type="ORF">COB20_08550</name>
</gene>
<dbReference type="PANTHER" id="PTHR43344:SF13">
    <property type="entry name" value="PHOSPHATASE RV3661-RELATED"/>
    <property type="match status" value="1"/>
</dbReference>
<evidence type="ECO:0000256" key="3">
    <source>
        <dbReference type="ARBA" id="ARBA00022842"/>
    </source>
</evidence>
<dbReference type="CDD" id="cd02612">
    <property type="entry name" value="HAD_PGPPase"/>
    <property type="match status" value="1"/>
</dbReference>